<feature type="region of interest" description="Disordered" evidence="1">
    <location>
        <begin position="74"/>
        <end position="101"/>
    </location>
</feature>
<organism evidence="3 4">
    <name type="scientific">Paenibacillus roseopurpureus</name>
    <dbReference type="NCBI Taxonomy" id="2918901"/>
    <lineage>
        <taxon>Bacteria</taxon>
        <taxon>Bacillati</taxon>
        <taxon>Bacillota</taxon>
        <taxon>Bacilli</taxon>
        <taxon>Bacillales</taxon>
        <taxon>Paenibacillaceae</taxon>
        <taxon>Paenibacillus</taxon>
    </lineage>
</organism>
<dbReference type="EMBL" id="CP130319">
    <property type="protein sequence ID" value="WNR44414.1"/>
    <property type="molecule type" value="Genomic_DNA"/>
</dbReference>
<proteinExistence type="predicted"/>
<protein>
    <submittedName>
        <fullName evidence="3">Uncharacterized protein</fullName>
    </submittedName>
</protein>
<dbReference type="Proteomes" id="UP001304650">
    <property type="component" value="Chromosome"/>
</dbReference>
<evidence type="ECO:0000313" key="3">
    <source>
        <dbReference type="EMBL" id="WNR44414.1"/>
    </source>
</evidence>
<keyword evidence="4" id="KW-1185">Reference proteome</keyword>
<evidence type="ECO:0000256" key="2">
    <source>
        <dbReference type="SAM" id="Phobius"/>
    </source>
</evidence>
<reference evidence="3" key="1">
    <citation type="submission" date="2022-02" db="EMBL/GenBank/DDBJ databases">
        <title>Paenibacillus sp. MBLB1832 Whole Genome Shotgun Sequencing.</title>
        <authorList>
            <person name="Hwang C.Y."/>
            <person name="Cho E.-S."/>
            <person name="Seo M.-J."/>
        </authorList>
    </citation>
    <scope>NUCLEOTIDE SEQUENCE</scope>
    <source>
        <strain evidence="3">MBLB1832</strain>
    </source>
</reference>
<dbReference type="RefSeq" id="WP_314799993.1">
    <property type="nucleotide sequence ID" value="NZ_CP130319.1"/>
</dbReference>
<gene>
    <name evidence="3" type="ORF">MJB10_25685</name>
</gene>
<dbReference type="AlphaFoldDB" id="A0AA96LNQ6"/>
<feature type="compositionally biased region" description="Basic and acidic residues" evidence="1">
    <location>
        <begin position="90"/>
        <end position="99"/>
    </location>
</feature>
<keyword evidence="2" id="KW-1133">Transmembrane helix</keyword>
<keyword evidence="2" id="KW-0812">Transmembrane</keyword>
<evidence type="ECO:0000256" key="1">
    <source>
        <dbReference type="SAM" id="MobiDB-lite"/>
    </source>
</evidence>
<sequence>MLNKKSINIVVSILILCTILLLMWIRPFGGNTHKSGEQVSSVAVEKIDEAKSFSLGEALRLGYEEARKHTEEEPLLIDLSSTDSSSVPQKKTDGMDGKRNSWNMTFGTKRGSIHISIEINNGLISVPQIANDNNNGLRKGMYALSDIQVDSPQVIQKAIEILGIRPGDPAISDDWIKGFHFSIAPFQTNPSKPSDTTLLLEVTGISPHSPNSKNESLRMIVYFNVKTGEIFNASEMMGYDKDGRTTWKAIDLIH</sequence>
<evidence type="ECO:0000313" key="4">
    <source>
        <dbReference type="Proteomes" id="UP001304650"/>
    </source>
</evidence>
<keyword evidence="2" id="KW-0472">Membrane</keyword>
<feature type="transmembrane region" description="Helical" evidence="2">
    <location>
        <begin position="6"/>
        <end position="25"/>
    </location>
</feature>
<dbReference type="KEGG" id="proo:MJB10_25685"/>
<accession>A0AA96LNQ6</accession>
<name>A0AA96LNQ6_9BACL</name>
<feature type="compositionally biased region" description="Low complexity" evidence="1">
    <location>
        <begin position="76"/>
        <end position="86"/>
    </location>
</feature>